<evidence type="ECO:0000313" key="2">
    <source>
        <dbReference type="Proteomes" id="UP000016933"/>
    </source>
</evidence>
<keyword evidence="2" id="KW-1185">Reference proteome</keyword>
<name>N1PRT2_DOTSN</name>
<accession>N1PRT2</accession>
<dbReference type="OrthoDB" id="5427517at2759"/>
<evidence type="ECO:0000313" key="1">
    <source>
        <dbReference type="EMBL" id="EME46166.1"/>
    </source>
</evidence>
<sequence>MEAALALLFPGKFHLEQHVIYLIFEPSHGYLAEIALTRIGQGYIHNAGGYSHYAAGRSNRSAHRPTAEQYRSWRKWAYEHTSMRENHDANLRLLAAQPDNVAPKGEDGLSMLGDDVPPDDINGIDECEPESGYARSEDSALTHEHLLEDVGPSEDNRAYFERALAVMMEFRRERMF</sequence>
<dbReference type="Proteomes" id="UP000016933">
    <property type="component" value="Unassembled WGS sequence"/>
</dbReference>
<gene>
    <name evidence="1" type="ORF">DOTSEDRAFT_32832</name>
</gene>
<dbReference type="AlphaFoldDB" id="N1PRT2"/>
<protein>
    <submittedName>
        <fullName evidence="1">Uncharacterized protein</fullName>
    </submittedName>
</protein>
<organism evidence="1 2">
    <name type="scientific">Dothistroma septosporum (strain NZE10 / CBS 128990)</name>
    <name type="common">Red band needle blight fungus</name>
    <name type="synonym">Mycosphaerella pini</name>
    <dbReference type="NCBI Taxonomy" id="675120"/>
    <lineage>
        <taxon>Eukaryota</taxon>
        <taxon>Fungi</taxon>
        <taxon>Dikarya</taxon>
        <taxon>Ascomycota</taxon>
        <taxon>Pezizomycotina</taxon>
        <taxon>Dothideomycetes</taxon>
        <taxon>Dothideomycetidae</taxon>
        <taxon>Mycosphaerellales</taxon>
        <taxon>Mycosphaerellaceae</taxon>
        <taxon>Dothistroma</taxon>
    </lineage>
</organism>
<dbReference type="EMBL" id="KB446537">
    <property type="protein sequence ID" value="EME46166.1"/>
    <property type="molecule type" value="Genomic_DNA"/>
</dbReference>
<reference evidence="1 2" key="2">
    <citation type="journal article" date="2012" name="PLoS Pathog.">
        <title>Diverse lifestyles and strategies of plant pathogenesis encoded in the genomes of eighteen Dothideomycetes fungi.</title>
        <authorList>
            <person name="Ohm R.A."/>
            <person name="Feau N."/>
            <person name="Henrissat B."/>
            <person name="Schoch C.L."/>
            <person name="Horwitz B.A."/>
            <person name="Barry K.W."/>
            <person name="Condon B.J."/>
            <person name="Copeland A.C."/>
            <person name="Dhillon B."/>
            <person name="Glaser F."/>
            <person name="Hesse C.N."/>
            <person name="Kosti I."/>
            <person name="LaButti K."/>
            <person name="Lindquist E.A."/>
            <person name="Lucas S."/>
            <person name="Salamov A.A."/>
            <person name="Bradshaw R.E."/>
            <person name="Ciuffetti L."/>
            <person name="Hamelin R.C."/>
            <person name="Kema G.H.J."/>
            <person name="Lawrence C."/>
            <person name="Scott J.A."/>
            <person name="Spatafora J.W."/>
            <person name="Turgeon B.G."/>
            <person name="de Wit P.J.G.M."/>
            <person name="Zhong S."/>
            <person name="Goodwin S.B."/>
            <person name="Grigoriev I.V."/>
        </authorList>
    </citation>
    <scope>NUCLEOTIDE SEQUENCE [LARGE SCALE GENOMIC DNA]</scope>
    <source>
        <strain evidence="2">NZE10 / CBS 128990</strain>
    </source>
</reference>
<reference evidence="2" key="1">
    <citation type="journal article" date="2012" name="PLoS Genet.">
        <title>The genomes of the fungal plant pathogens Cladosporium fulvum and Dothistroma septosporum reveal adaptation to different hosts and lifestyles but also signatures of common ancestry.</title>
        <authorList>
            <person name="de Wit P.J.G.M."/>
            <person name="van der Burgt A."/>
            <person name="Oekmen B."/>
            <person name="Stergiopoulos I."/>
            <person name="Abd-Elsalam K.A."/>
            <person name="Aerts A.L."/>
            <person name="Bahkali A.H."/>
            <person name="Beenen H.G."/>
            <person name="Chettri P."/>
            <person name="Cox M.P."/>
            <person name="Datema E."/>
            <person name="de Vries R.P."/>
            <person name="Dhillon B."/>
            <person name="Ganley A.R."/>
            <person name="Griffiths S.A."/>
            <person name="Guo Y."/>
            <person name="Hamelin R.C."/>
            <person name="Henrissat B."/>
            <person name="Kabir M.S."/>
            <person name="Jashni M.K."/>
            <person name="Kema G."/>
            <person name="Klaubauf S."/>
            <person name="Lapidus A."/>
            <person name="Levasseur A."/>
            <person name="Lindquist E."/>
            <person name="Mehrabi R."/>
            <person name="Ohm R.A."/>
            <person name="Owen T.J."/>
            <person name="Salamov A."/>
            <person name="Schwelm A."/>
            <person name="Schijlen E."/>
            <person name="Sun H."/>
            <person name="van den Burg H.A."/>
            <person name="van Ham R.C.H.J."/>
            <person name="Zhang S."/>
            <person name="Goodwin S.B."/>
            <person name="Grigoriev I.V."/>
            <person name="Collemare J."/>
            <person name="Bradshaw R.E."/>
        </authorList>
    </citation>
    <scope>NUCLEOTIDE SEQUENCE [LARGE SCALE GENOMIC DNA]</scope>
    <source>
        <strain evidence="2">NZE10 / CBS 128990</strain>
    </source>
</reference>
<dbReference type="HOGENOM" id="CLU_1525111_0_0_1"/>
<proteinExistence type="predicted"/>